<dbReference type="EMBL" id="CP030118">
    <property type="protein sequence ID" value="QDL07405.1"/>
    <property type="molecule type" value="Genomic_DNA"/>
</dbReference>
<evidence type="ECO:0000259" key="1">
    <source>
        <dbReference type="PROSITE" id="PS51272"/>
    </source>
</evidence>
<evidence type="ECO:0000313" key="2">
    <source>
        <dbReference type="EMBL" id="QDL07405.1"/>
    </source>
</evidence>
<dbReference type="PROSITE" id="PS51272">
    <property type="entry name" value="SLH"/>
    <property type="match status" value="3"/>
</dbReference>
<dbReference type="SMART" id="SM00722">
    <property type="entry name" value="CASH"/>
    <property type="match status" value="1"/>
</dbReference>
<name>A0A856M8C0_9CYAN</name>
<protein>
    <recommendedName>
        <fullName evidence="1">SLH domain-containing protein</fullName>
    </recommendedName>
</protein>
<reference evidence="2 3" key="1">
    <citation type="submission" date="2018-06" db="EMBL/GenBank/DDBJ databases">
        <title>Comparative genomics of Brasilonema spp. strains.</title>
        <authorList>
            <person name="Alvarenga D.O."/>
            <person name="Fiore M.F."/>
            <person name="Varani A.M."/>
        </authorList>
    </citation>
    <scope>NUCLEOTIDE SEQUENCE [LARGE SCALE GENOMIC DNA]</scope>
    <source>
        <strain evidence="2 3">CENA114</strain>
    </source>
</reference>
<dbReference type="KEGG" id="bsen:DP114_05380"/>
<evidence type="ECO:0000313" key="3">
    <source>
        <dbReference type="Proteomes" id="UP000503129"/>
    </source>
</evidence>
<dbReference type="PANTHER" id="PTHR43308">
    <property type="entry name" value="OUTER MEMBRANE PROTEIN ALPHA-RELATED"/>
    <property type="match status" value="1"/>
</dbReference>
<dbReference type="InterPro" id="IPR011050">
    <property type="entry name" value="Pectin_lyase_fold/virulence"/>
</dbReference>
<dbReference type="InterPro" id="IPR001119">
    <property type="entry name" value="SLH_dom"/>
</dbReference>
<dbReference type="InterPro" id="IPR051465">
    <property type="entry name" value="Cell_Envelope_Struct_Comp"/>
</dbReference>
<dbReference type="Pfam" id="PF07602">
    <property type="entry name" value="DUF1565"/>
    <property type="match status" value="1"/>
</dbReference>
<dbReference type="SUPFAM" id="SSF51126">
    <property type="entry name" value="Pectin lyase-like"/>
    <property type="match status" value="1"/>
</dbReference>
<dbReference type="AlphaFoldDB" id="A0A856M8C0"/>
<feature type="domain" description="SLH" evidence="1">
    <location>
        <begin position="507"/>
        <end position="571"/>
    </location>
</feature>
<dbReference type="Pfam" id="PF00395">
    <property type="entry name" value="SLH"/>
    <property type="match status" value="3"/>
</dbReference>
<dbReference type="NCBIfam" id="TIGR03804">
    <property type="entry name" value="para_beta_helix"/>
    <property type="match status" value="2"/>
</dbReference>
<dbReference type="InterPro" id="IPR012334">
    <property type="entry name" value="Pectin_lyas_fold"/>
</dbReference>
<dbReference type="Proteomes" id="UP000503129">
    <property type="component" value="Chromosome"/>
</dbReference>
<sequence>MAPQGFHTRQKQNFRIQTGKSLTFTLSFPARLTALLVVSGGFIIPVSEVNAGAIDTKGIASTVTAQAPSVQDPSVQTPPLQAPTAASVIYVNPQTGTDSTSASNSEAAPYKTITYALNQAQPGTVIQLAPGTYNQENGETFPLLIKQGVTLRGDESTKGQGVLITGSGVYISPTFARQNMTIRADKDSTITGVTVTNPQQRGTGIWVESTNPIITNSTFTNSVRDGVFVTGQGNPKIENNVFVQNKGNGISVAKSATGEIRNNLFQDTGFGLAIGGTSTPLVEGNQIIGNQDGLFISESAKPVLRKNVIQKNKRDGIIVIMNASPDLGTAESPGGNLIRSNTAHDVNNSKGKNTIVAVGNDIDPKRILGQVEFVAAKVEPSAGGAVAFKDLPANYWAKSYIEALASKNIIAGFPDGTFKPDEPVTRAQFAAIVTKAFAPTAKRQVTNFSDVASNFWGFQVIQSAYQGGFVSGYPDRTFKPQQQIPRVQVLVSLASGMNLSVNNQNVLSIYNDASQIPNYATNSVAAATAQQLVINYPTVKELNPNRQATRAEVAAFVYQALVNKGSAKAIPSPYLVRTP</sequence>
<accession>A0A856M8C0</accession>
<dbReference type="InterPro" id="IPR006626">
    <property type="entry name" value="PbH1"/>
</dbReference>
<feature type="domain" description="SLH" evidence="1">
    <location>
        <begin position="448"/>
        <end position="506"/>
    </location>
</feature>
<dbReference type="SMART" id="SM00710">
    <property type="entry name" value="PbH1"/>
    <property type="match status" value="7"/>
</dbReference>
<dbReference type="InterPro" id="IPR011459">
    <property type="entry name" value="DUF1565"/>
</dbReference>
<dbReference type="Gene3D" id="2.160.20.10">
    <property type="entry name" value="Single-stranded right-handed beta-helix, Pectin lyase-like"/>
    <property type="match status" value="1"/>
</dbReference>
<dbReference type="PANTHER" id="PTHR43308:SF5">
    <property type="entry name" value="S-LAYER PROTEIN _ PEPTIDOGLYCAN ENDO-BETA-N-ACETYLGLUCOSAMINIDASE"/>
    <property type="match status" value="1"/>
</dbReference>
<dbReference type="InterPro" id="IPR007742">
    <property type="entry name" value="NosD_dom"/>
</dbReference>
<keyword evidence="3" id="KW-1185">Reference proteome</keyword>
<dbReference type="InterPro" id="IPR022441">
    <property type="entry name" value="Para_beta_helix_rpt-2"/>
</dbReference>
<gene>
    <name evidence="2" type="ORF">DP114_05380</name>
</gene>
<feature type="domain" description="SLH" evidence="1">
    <location>
        <begin position="384"/>
        <end position="447"/>
    </location>
</feature>
<organism evidence="2 3">
    <name type="scientific">Brasilonema sennae CENA114</name>
    <dbReference type="NCBI Taxonomy" id="415709"/>
    <lineage>
        <taxon>Bacteria</taxon>
        <taxon>Bacillati</taxon>
        <taxon>Cyanobacteriota</taxon>
        <taxon>Cyanophyceae</taxon>
        <taxon>Nostocales</taxon>
        <taxon>Scytonemataceae</taxon>
        <taxon>Brasilonema</taxon>
        <taxon>Bromeliae group (in: Brasilonema)</taxon>
    </lineage>
</organism>
<dbReference type="RefSeq" id="WP_171975636.1">
    <property type="nucleotide sequence ID" value="NZ_CAWOXK010000001.1"/>
</dbReference>
<dbReference type="InterPro" id="IPR006633">
    <property type="entry name" value="Carb-bd_sugar_hydrolysis-dom"/>
</dbReference>
<dbReference type="Pfam" id="PF05048">
    <property type="entry name" value="NosD"/>
    <property type="match status" value="1"/>
</dbReference>
<proteinExistence type="predicted"/>